<evidence type="ECO:0000313" key="4">
    <source>
        <dbReference type="Proteomes" id="UP000244722"/>
    </source>
</evidence>
<protein>
    <submittedName>
        <fullName evidence="3">Uncharacterized protein</fullName>
    </submittedName>
</protein>
<dbReference type="Pfam" id="PF25324">
    <property type="entry name" value="DUF7881"/>
    <property type="match status" value="1"/>
</dbReference>
<accession>A0A2T7A945</accession>
<dbReference type="Pfam" id="PF13391">
    <property type="entry name" value="HNH_2"/>
    <property type="match status" value="1"/>
</dbReference>
<keyword evidence="4" id="KW-1185">Reference proteome</keyword>
<proteinExistence type="predicted"/>
<gene>
    <name evidence="3" type="ORF">B9Z19DRAFT_1118126</name>
</gene>
<organism evidence="3 4">
    <name type="scientific">Tuber borchii</name>
    <name type="common">White truffle</name>
    <dbReference type="NCBI Taxonomy" id="42251"/>
    <lineage>
        <taxon>Eukaryota</taxon>
        <taxon>Fungi</taxon>
        <taxon>Dikarya</taxon>
        <taxon>Ascomycota</taxon>
        <taxon>Pezizomycotina</taxon>
        <taxon>Pezizomycetes</taxon>
        <taxon>Pezizales</taxon>
        <taxon>Tuberaceae</taxon>
        <taxon>Tuber</taxon>
    </lineage>
</organism>
<dbReference type="EMBL" id="NESQ01000002">
    <property type="protein sequence ID" value="PUU84243.1"/>
    <property type="molecule type" value="Genomic_DNA"/>
</dbReference>
<dbReference type="InterPro" id="IPR003615">
    <property type="entry name" value="HNH_nuc"/>
</dbReference>
<comment type="caution">
    <text evidence="3">The sequence shown here is derived from an EMBL/GenBank/DDBJ whole genome shotgun (WGS) entry which is preliminary data.</text>
</comment>
<dbReference type="InterPro" id="IPR057203">
    <property type="entry name" value="DUF7881"/>
</dbReference>
<dbReference type="STRING" id="42251.A0A2T7A945"/>
<name>A0A2T7A945_TUBBO</name>
<feature type="domain" description="DUF7881" evidence="2">
    <location>
        <begin position="7"/>
        <end position="82"/>
    </location>
</feature>
<reference evidence="3 4" key="1">
    <citation type="submission" date="2017-04" db="EMBL/GenBank/DDBJ databases">
        <title>Draft genome sequence of Tuber borchii Vittad., a whitish edible truffle.</title>
        <authorList>
            <consortium name="DOE Joint Genome Institute"/>
            <person name="Murat C."/>
            <person name="Kuo A."/>
            <person name="Barry K.W."/>
            <person name="Clum A."/>
            <person name="Dockter R.B."/>
            <person name="Fauchery L."/>
            <person name="Iotti M."/>
            <person name="Kohler A."/>
            <person name="Labutti K."/>
            <person name="Lindquist E.A."/>
            <person name="Lipzen A."/>
            <person name="Ohm R.A."/>
            <person name="Wang M."/>
            <person name="Grigoriev I.V."/>
            <person name="Zambonelli A."/>
            <person name="Martin F.M."/>
        </authorList>
    </citation>
    <scope>NUCLEOTIDE SEQUENCE [LARGE SCALE GENOMIC DNA]</scope>
    <source>
        <strain evidence="3 4">Tbo3840</strain>
    </source>
</reference>
<evidence type="ECO:0000259" key="2">
    <source>
        <dbReference type="Pfam" id="PF25324"/>
    </source>
</evidence>
<evidence type="ECO:0000259" key="1">
    <source>
        <dbReference type="Pfam" id="PF13391"/>
    </source>
</evidence>
<feature type="domain" description="HNH nuclease" evidence="1">
    <location>
        <begin position="133"/>
        <end position="175"/>
    </location>
</feature>
<dbReference type="AlphaFoldDB" id="A0A2T7A945"/>
<evidence type="ECO:0000313" key="3">
    <source>
        <dbReference type="EMBL" id="PUU84243.1"/>
    </source>
</evidence>
<sequence length="234" mass="26553">MIDRAHGRNVHIYDPRDPETILGGHFVTNGMTNTNFYFIIDIIIKFTTDYTLHRGQKFGPTIQRDNNPLEEGKYFIVAAGEFTINDELVVNTLKSLSAGIRDHEFRLAMRAQDRGWAISGSAVSQFNLARGYWGGPAYIRFNDTLVGRRINSVQNGLLLRADIHLYFDDYMLSINPDDNYMIVCFMDDPLLGVAGTHCDHMLRAPQRPSLYRATTVAFQAGSASKCKRRCIRIL</sequence>
<dbReference type="Proteomes" id="UP000244722">
    <property type="component" value="Unassembled WGS sequence"/>
</dbReference>
<dbReference type="OrthoDB" id="2142759at2759"/>